<gene>
    <name evidence="2" type="ORF">E4633_19270</name>
</gene>
<dbReference type="PANTHER" id="PTHR47099">
    <property type="entry name" value="METHYLCOBAMIDE:COM METHYLTRANSFERASE MTBA"/>
    <property type="match status" value="1"/>
</dbReference>
<reference evidence="2 3" key="1">
    <citation type="submission" date="2019-04" db="EMBL/GenBank/DDBJ databases">
        <title>Geobacter oryzae sp. nov., ferric-reducing bacteria isolated from paddy soil.</title>
        <authorList>
            <person name="Xu Z."/>
            <person name="Masuda Y."/>
            <person name="Itoh H."/>
            <person name="Senoo K."/>
        </authorList>
    </citation>
    <scope>NUCLEOTIDE SEQUENCE [LARGE SCALE GENOMIC DNA]</scope>
    <source>
        <strain evidence="2 3">Red111</strain>
    </source>
</reference>
<dbReference type="InterPro" id="IPR000257">
    <property type="entry name" value="Uroporphyrinogen_deCOase"/>
</dbReference>
<accession>A0A4S1CAK1</accession>
<dbReference type="AlphaFoldDB" id="A0A4S1CAK1"/>
<dbReference type="GO" id="GO:0004853">
    <property type="term" value="F:uroporphyrinogen decarboxylase activity"/>
    <property type="evidence" value="ECO:0007669"/>
    <property type="project" value="InterPro"/>
</dbReference>
<dbReference type="PANTHER" id="PTHR47099:SF1">
    <property type="entry name" value="METHYLCOBAMIDE:COM METHYLTRANSFERASE MTBA"/>
    <property type="match status" value="1"/>
</dbReference>
<dbReference type="RefSeq" id="WP_135872784.1">
    <property type="nucleotide sequence ID" value="NZ_SRSC01000005.1"/>
</dbReference>
<organism evidence="2 3">
    <name type="scientific">Geomonas terrae</name>
    <dbReference type="NCBI Taxonomy" id="2562681"/>
    <lineage>
        <taxon>Bacteria</taxon>
        <taxon>Pseudomonadati</taxon>
        <taxon>Thermodesulfobacteriota</taxon>
        <taxon>Desulfuromonadia</taxon>
        <taxon>Geobacterales</taxon>
        <taxon>Geobacteraceae</taxon>
        <taxon>Geomonas</taxon>
    </lineage>
</organism>
<name>A0A4S1CAK1_9BACT</name>
<dbReference type="InterPro" id="IPR052024">
    <property type="entry name" value="Methanogen_methyltrans"/>
</dbReference>
<dbReference type="Proteomes" id="UP000306416">
    <property type="component" value="Unassembled WGS sequence"/>
</dbReference>
<dbReference type="SUPFAM" id="SSF51726">
    <property type="entry name" value="UROD/MetE-like"/>
    <property type="match status" value="1"/>
</dbReference>
<dbReference type="PROSITE" id="PS51257">
    <property type="entry name" value="PROKAR_LIPOPROTEIN"/>
    <property type="match status" value="1"/>
</dbReference>
<dbReference type="InterPro" id="IPR038071">
    <property type="entry name" value="UROD/MetE-like_sf"/>
</dbReference>
<keyword evidence="3" id="KW-1185">Reference proteome</keyword>
<dbReference type="GO" id="GO:0006779">
    <property type="term" value="P:porphyrin-containing compound biosynthetic process"/>
    <property type="evidence" value="ECO:0007669"/>
    <property type="project" value="InterPro"/>
</dbReference>
<dbReference type="EMBL" id="SRSC01000005">
    <property type="protein sequence ID" value="TGU70329.1"/>
    <property type="molecule type" value="Genomic_DNA"/>
</dbReference>
<evidence type="ECO:0000313" key="2">
    <source>
        <dbReference type="EMBL" id="TGU70329.1"/>
    </source>
</evidence>
<sequence>MNSYRRVMNTLGGLPVDRPPVFAVLGAYGAALTGCDLRTLYSDPAAYLAGQKAVQESYGFDLVLAPFDFSAISEAFGGETVWGRLQTPNVRRPPAGSVAEALAMPLPSLASTGRLPVALEATRGLARCYKEEVPVIAVLPGPGVFPALLIGLESWLETVLFEPDQAARLLAHSAHFLIAFADALLEAGADCLVFTEGMASAEIAPREIFAEAILPHLTDVLRAINGPKVISSTGGRMNHVLDLLPGLPGVVGAIVGSRDDIAESRRLTPPGFNLIGNLDNLAFASAGSAEIGRLALDCLSVAAPAGHFVLSNSGGDLPQDTPAANLKAFRESVSRYPVGHGEVA</sequence>
<protein>
    <recommendedName>
        <fullName evidence="1">Uroporphyrinogen decarboxylase (URO-D) domain-containing protein</fullName>
    </recommendedName>
</protein>
<evidence type="ECO:0000313" key="3">
    <source>
        <dbReference type="Proteomes" id="UP000306416"/>
    </source>
</evidence>
<dbReference type="Gene3D" id="3.20.20.210">
    <property type="match status" value="1"/>
</dbReference>
<dbReference type="Pfam" id="PF01208">
    <property type="entry name" value="URO-D"/>
    <property type="match status" value="1"/>
</dbReference>
<feature type="domain" description="Uroporphyrinogen decarboxylase (URO-D)" evidence="1">
    <location>
        <begin position="5"/>
        <end position="336"/>
    </location>
</feature>
<proteinExistence type="predicted"/>
<comment type="caution">
    <text evidence="2">The sequence shown here is derived from an EMBL/GenBank/DDBJ whole genome shotgun (WGS) entry which is preliminary data.</text>
</comment>
<dbReference type="CDD" id="cd03465">
    <property type="entry name" value="URO-D_like"/>
    <property type="match status" value="1"/>
</dbReference>
<evidence type="ECO:0000259" key="1">
    <source>
        <dbReference type="Pfam" id="PF01208"/>
    </source>
</evidence>